<dbReference type="InterPro" id="IPR008271">
    <property type="entry name" value="Ser/Thr_kinase_AS"/>
</dbReference>
<keyword evidence="2 5" id="KW-0547">Nucleotide-binding</keyword>
<evidence type="ECO:0000256" key="2">
    <source>
        <dbReference type="ARBA" id="ARBA00022741"/>
    </source>
</evidence>
<dbReference type="SMART" id="SM00220">
    <property type="entry name" value="S_TKc"/>
    <property type="match status" value="1"/>
</dbReference>
<keyword evidence="7" id="KW-1133">Transmembrane helix</keyword>
<keyword evidence="7" id="KW-0812">Transmembrane</keyword>
<dbReference type="Gene3D" id="3.30.200.20">
    <property type="entry name" value="Phosphorylase Kinase, domain 1"/>
    <property type="match status" value="1"/>
</dbReference>
<dbReference type="PANTHER" id="PTHR43289:SF6">
    <property type="entry name" value="SERINE_THREONINE-PROTEIN KINASE NEKL-3"/>
    <property type="match status" value="1"/>
</dbReference>
<proteinExistence type="predicted"/>
<keyword evidence="3 9" id="KW-0418">Kinase</keyword>
<accession>A0ABT6J700</accession>
<dbReference type="PROSITE" id="PS00107">
    <property type="entry name" value="PROTEIN_KINASE_ATP"/>
    <property type="match status" value="1"/>
</dbReference>
<dbReference type="InterPro" id="IPR000719">
    <property type="entry name" value="Prot_kinase_dom"/>
</dbReference>
<evidence type="ECO:0000256" key="3">
    <source>
        <dbReference type="ARBA" id="ARBA00022777"/>
    </source>
</evidence>
<evidence type="ECO:0000313" key="10">
    <source>
        <dbReference type="Proteomes" id="UP001156940"/>
    </source>
</evidence>
<evidence type="ECO:0000256" key="1">
    <source>
        <dbReference type="ARBA" id="ARBA00022679"/>
    </source>
</evidence>
<dbReference type="EC" id="2.7.11.1" evidence="9"/>
<keyword evidence="1 9" id="KW-0808">Transferase</keyword>
<gene>
    <name evidence="9" type="ORF">QFW77_06245</name>
</gene>
<dbReference type="Gene3D" id="1.25.40.10">
    <property type="entry name" value="Tetratricopeptide repeat domain"/>
    <property type="match status" value="3"/>
</dbReference>
<organism evidence="9 10">
    <name type="scientific">Luteimonas endophytica</name>
    <dbReference type="NCBI Taxonomy" id="3042023"/>
    <lineage>
        <taxon>Bacteria</taxon>
        <taxon>Pseudomonadati</taxon>
        <taxon>Pseudomonadota</taxon>
        <taxon>Gammaproteobacteria</taxon>
        <taxon>Lysobacterales</taxon>
        <taxon>Lysobacteraceae</taxon>
        <taxon>Luteimonas</taxon>
    </lineage>
</organism>
<dbReference type="PANTHER" id="PTHR43289">
    <property type="entry name" value="MITOGEN-ACTIVATED PROTEIN KINASE KINASE KINASE 20-RELATED"/>
    <property type="match status" value="1"/>
</dbReference>
<dbReference type="InterPro" id="IPR019734">
    <property type="entry name" value="TPR_rpt"/>
</dbReference>
<dbReference type="EMBL" id="JARXRM010000025">
    <property type="protein sequence ID" value="MDH5822591.1"/>
    <property type="molecule type" value="Genomic_DNA"/>
</dbReference>
<dbReference type="InterPro" id="IPR017441">
    <property type="entry name" value="Protein_kinase_ATP_BS"/>
</dbReference>
<dbReference type="Pfam" id="PF13424">
    <property type="entry name" value="TPR_12"/>
    <property type="match status" value="2"/>
</dbReference>
<dbReference type="Proteomes" id="UP001156940">
    <property type="component" value="Unassembled WGS sequence"/>
</dbReference>
<protein>
    <submittedName>
        <fullName evidence="9">Serine/threonine-protein kinase</fullName>
        <ecNumber evidence="9">2.7.11.1</ecNumber>
    </submittedName>
</protein>
<keyword evidence="7" id="KW-0472">Membrane</keyword>
<evidence type="ECO:0000256" key="7">
    <source>
        <dbReference type="SAM" id="Phobius"/>
    </source>
</evidence>
<feature type="region of interest" description="Disordered" evidence="6">
    <location>
        <begin position="285"/>
        <end position="309"/>
    </location>
</feature>
<keyword evidence="10" id="KW-1185">Reference proteome</keyword>
<dbReference type="SUPFAM" id="SSF48452">
    <property type="entry name" value="TPR-like"/>
    <property type="match status" value="2"/>
</dbReference>
<dbReference type="Gene3D" id="1.10.510.10">
    <property type="entry name" value="Transferase(Phosphotransferase) domain 1"/>
    <property type="match status" value="1"/>
</dbReference>
<name>A0ABT6J700_9GAMM</name>
<feature type="transmembrane region" description="Helical" evidence="7">
    <location>
        <begin position="378"/>
        <end position="399"/>
    </location>
</feature>
<dbReference type="InterPro" id="IPR011990">
    <property type="entry name" value="TPR-like_helical_dom_sf"/>
</dbReference>
<keyword evidence="4 5" id="KW-0067">ATP-binding</keyword>
<feature type="binding site" evidence="5">
    <location>
        <position position="114"/>
    </location>
    <ligand>
        <name>ATP</name>
        <dbReference type="ChEBI" id="CHEBI:30616"/>
    </ligand>
</feature>
<evidence type="ECO:0000313" key="9">
    <source>
        <dbReference type="EMBL" id="MDH5822591.1"/>
    </source>
</evidence>
<evidence type="ECO:0000256" key="6">
    <source>
        <dbReference type="SAM" id="MobiDB-lite"/>
    </source>
</evidence>
<dbReference type="InterPro" id="IPR011009">
    <property type="entry name" value="Kinase-like_dom_sf"/>
</dbReference>
<reference evidence="9 10" key="1">
    <citation type="submission" date="2023-04" db="EMBL/GenBank/DDBJ databases">
        <title>Luteimonas endophyticus RD2P54.</title>
        <authorList>
            <person name="Sun J.-Q."/>
        </authorList>
    </citation>
    <scope>NUCLEOTIDE SEQUENCE [LARGE SCALE GENOMIC DNA]</scope>
    <source>
        <strain evidence="9 10">RD2P54</strain>
    </source>
</reference>
<sequence>MDARRKAAWREADRILDQLLDLAPERRAAALAAAAPDPAMRALVERLLAAHASATGPLERAPDLAAAGPAGAATLVGRRLGRWRLLEQIGCGGMAAVYRASSEEAPAGQLAAIKVLTLGALAAGGHERFLREQQLLARLRHPGIVPLYEGGVGEDGTPWLAMALVDGERIDAWCRRRGADLDLRIGLLLQIAGALAYAHRTLVIHRDIKPSNVLVDEHGHVRLLDFGIARLADELEPERTATALRALTPQYAAPEQFEGAAPGTAMDVYGFGALAYCMLAGQPPHGATGRDDDRPVPPPSRAAREDAGGHARWQWTRRLRGDLDTIVMTALALRPEDRYASIEAMAEDLQRWRQRRPIRARAPSLGYRLHRYVARNRWGVAASVALATALLAGAAGTLWQAERARQEALRARAAAEESQAQLIYLGGVLEALAPSTEEAREQDRHQLIAASARRARRDLAGREALLAAVELTLAQVAERAGDYAQAAELAGAALARREARFGAHSAEAAEAMVVLASVVEQTDPPDRARAQALATRALDILRRAAPRSVVLVEALTRRAVQLGDDDRHADAMTLLGQAQGICTHLHQPPACEQVLLTEGSLASRQGLHRQAEAPLQALWTLRSERYGPAEARTLFAANLLAQSHSRAGEPQRAAALLERIHAQQQRIYASPTRETLATLQNLAEALATAGQLDRALELRLRHLREGHALFGERHAELAVGYGNLGSLYFAMGRYQEAADAYLRGRDQYAQLYGPAHAGVRICEGNHADALRELGRAGEALPLQARSLAGLGELFGTDSARYATRLGNLARTEAALGRAAAALRHYDQAIALSRARSPDGHEAWVLEAYRSLALLQLERVAEARAGAARALHEIEARLGPTHRYSGEALAALVAVACASPADAGCATLRARAEQALLRPGLAGGVRHKLVATLGAAAPQALAGGD</sequence>
<comment type="caution">
    <text evidence="9">The sequence shown here is derived from an EMBL/GenBank/DDBJ whole genome shotgun (WGS) entry which is preliminary data.</text>
</comment>
<dbReference type="SMART" id="SM00028">
    <property type="entry name" value="TPR"/>
    <property type="match status" value="4"/>
</dbReference>
<dbReference type="PROSITE" id="PS00108">
    <property type="entry name" value="PROTEIN_KINASE_ST"/>
    <property type="match status" value="1"/>
</dbReference>
<dbReference type="GO" id="GO:0004674">
    <property type="term" value="F:protein serine/threonine kinase activity"/>
    <property type="evidence" value="ECO:0007669"/>
    <property type="project" value="UniProtKB-EC"/>
</dbReference>
<feature type="domain" description="Protein kinase" evidence="8">
    <location>
        <begin position="83"/>
        <end position="353"/>
    </location>
</feature>
<dbReference type="RefSeq" id="WP_280573531.1">
    <property type="nucleotide sequence ID" value="NZ_JARXRM010000025.1"/>
</dbReference>
<dbReference type="PROSITE" id="PS50011">
    <property type="entry name" value="PROTEIN_KINASE_DOM"/>
    <property type="match status" value="1"/>
</dbReference>
<evidence type="ECO:0000256" key="4">
    <source>
        <dbReference type="ARBA" id="ARBA00022840"/>
    </source>
</evidence>
<dbReference type="SUPFAM" id="SSF56112">
    <property type="entry name" value="Protein kinase-like (PK-like)"/>
    <property type="match status" value="1"/>
</dbReference>
<dbReference type="Pfam" id="PF00069">
    <property type="entry name" value="Pkinase"/>
    <property type="match status" value="1"/>
</dbReference>
<evidence type="ECO:0000259" key="8">
    <source>
        <dbReference type="PROSITE" id="PS50011"/>
    </source>
</evidence>
<evidence type="ECO:0000256" key="5">
    <source>
        <dbReference type="PROSITE-ProRule" id="PRU10141"/>
    </source>
</evidence>
<dbReference type="CDD" id="cd14014">
    <property type="entry name" value="STKc_PknB_like"/>
    <property type="match status" value="1"/>
</dbReference>